<evidence type="ECO:0000256" key="1">
    <source>
        <dbReference type="SAM" id="MobiDB-lite"/>
    </source>
</evidence>
<dbReference type="InterPro" id="IPR012337">
    <property type="entry name" value="RNaseH-like_sf"/>
</dbReference>
<dbReference type="Proteomes" id="UP000515377">
    <property type="component" value="Chromosome"/>
</dbReference>
<dbReference type="InterPro" id="IPR001584">
    <property type="entry name" value="Integrase_cat-core"/>
</dbReference>
<sequence>MNYFPYKLKRNQLYSIEGQPCVFTSHGYGTRLNFEHAATGKPVEYLDDAGVVRPMDQDRFRTLLQNGQFFQMAERGQSPAKNKIAESHLTPAECEELDADSALRLATLRLLDRNGVMTGVKAISEGLAEHWTPELHTKYGEAPNPHTVKRWMRKRGKVGDRDAREAMSAQGRHCHDDDGIRMEIRQRLALTYYASKKSVTDINVLTNAEISRVNDGTSLEYEMPTEPLLPVSLSTTYRDIKMLECEQTVAARHGKQAAYSRWRGAGKGHEAERPLEFGLMDHTPIPAVLVIDVERAIILGRPTFSALVDGFSRVVLSHMLSFNAPSYATVSELLRRSVLPKIVPPIIKNKHPEAQDVCGLCSTYHVDGGMEFRSHDMESMSKATGATIRISGRKKPRERALVERIFLTIHNYVSSKVAGAHLPIALSREYDYDPAVDAVLTLDELEALIMFAIAVYHTTPHGGLNEKQPLLCWKQGTAQYGIVLPRDPRIFEKALLPKINSHRLTHAGIEWNGLRFGDYKAVPDLLADLVPLEGKRQRLKNATATVSFRYDPYDLRKIWVINRKTNQDVELYCQTAGYTDEPISLWMHEQIREKAKAEAADFNSREWRDACRAELLDAIDQLTPEAKERERKLLAKLYENKRIRSITGELASLQRERPEPVDIPIIYADVIEHEMHDADTLSRRPAPQKAAPTASKRRSNRQKAKAANAREATPEDMPERDRRAPAPPPTPDASTTDPEPRRERKKRSNDSSYF</sequence>
<dbReference type="EMBL" id="CP020925">
    <property type="protein sequence ID" value="ATP21686.1"/>
    <property type="molecule type" value="Genomic_DNA"/>
</dbReference>
<feature type="domain" description="Integrase catalytic" evidence="2">
    <location>
        <begin position="270"/>
        <end position="477"/>
    </location>
</feature>
<dbReference type="PROSITE" id="PS50994">
    <property type="entry name" value="INTEGRASE"/>
    <property type="match status" value="1"/>
</dbReference>
<dbReference type="RefSeq" id="WP_037480000.1">
    <property type="nucleotide sequence ID" value="NZ_CP020925.1"/>
</dbReference>
<evidence type="ECO:0000313" key="4">
    <source>
        <dbReference type="EMBL" id="QNG46825.1"/>
    </source>
</evidence>
<feature type="compositionally biased region" description="Basic residues" evidence="1">
    <location>
        <begin position="695"/>
        <end position="704"/>
    </location>
</feature>
<dbReference type="GO" id="GO:0003676">
    <property type="term" value="F:nucleic acid binding"/>
    <property type="evidence" value="ECO:0007669"/>
    <property type="project" value="InterPro"/>
</dbReference>
<dbReference type="InterPro" id="IPR036397">
    <property type="entry name" value="RNaseH_sf"/>
</dbReference>
<accession>A0A0J9FJ84</accession>
<reference evidence="3 5" key="1">
    <citation type="submission" date="2017-04" db="EMBL/GenBank/DDBJ databases">
        <title>Characterization, genome and methylation analysis of a phthalic acid esters degrading strain Sphingobium yanoikuyae SHJ.</title>
        <authorList>
            <person name="Feng L."/>
        </authorList>
    </citation>
    <scope>NUCLEOTIDE SEQUENCE [LARGE SCALE GENOMIC DNA]</scope>
    <source>
        <strain evidence="3 5">SHJ</strain>
    </source>
</reference>
<dbReference type="AlphaFoldDB" id="A0A0J9FJ84"/>
<evidence type="ECO:0000259" key="2">
    <source>
        <dbReference type="PROSITE" id="PS50994"/>
    </source>
</evidence>
<evidence type="ECO:0000313" key="5">
    <source>
        <dbReference type="Proteomes" id="UP000037029"/>
    </source>
</evidence>
<dbReference type="EMBL" id="CP060122">
    <property type="protein sequence ID" value="QNG46825.1"/>
    <property type="molecule type" value="Genomic_DNA"/>
</dbReference>
<organism evidence="3 5">
    <name type="scientific">Sphingobium yanoikuyae</name>
    <name type="common">Sphingomonas yanoikuyae</name>
    <dbReference type="NCBI Taxonomy" id="13690"/>
    <lineage>
        <taxon>Bacteria</taxon>
        <taxon>Pseudomonadati</taxon>
        <taxon>Pseudomonadota</taxon>
        <taxon>Alphaproteobacteria</taxon>
        <taxon>Sphingomonadales</taxon>
        <taxon>Sphingomonadaceae</taxon>
        <taxon>Sphingobium</taxon>
    </lineage>
</organism>
<dbReference type="GO" id="GO:0015074">
    <property type="term" value="P:DNA integration"/>
    <property type="evidence" value="ECO:0007669"/>
    <property type="project" value="InterPro"/>
</dbReference>
<feature type="region of interest" description="Disordered" evidence="1">
    <location>
        <begin position="677"/>
        <end position="754"/>
    </location>
</feature>
<name>A0A0J9FJ84_SPHYA</name>
<evidence type="ECO:0000313" key="6">
    <source>
        <dbReference type="Proteomes" id="UP000515377"/>
    </source>
</evidence>
<evidence type="ECO:0000313" key="3">
    <source>
        <dbReference type="EMBL" id="ATP21686.1"/>
    </source>
</evidence>
<proteinExistence type="predicted"/>
<dbReference type="Proteomes" id="UP000037029">
    <property type="component" value="Chromosome"/>
</dbReference>
<dbReference type="Gene3D" id="3.30.420.10">
    <property type="entry name" value="Ribonuclease H-like superfamily/Ribonuclease H"/>
    <property type="match status" value="1"/>
</dbReference>
<protein>
    <submittedName>
        <fullName evidence="3">Integrase</fullName>
    </submittedName>
    <submittedName>
        <fullName evidence="4">Mu transposase C-terminal domain-containing protein</fullName>
    </submittedName>
</protein>
<dbReference type="SUPFAM" id="SSF53098">
    <property type="entry name" value="Ribonuclease H-like"/>
    <property type="match status" value="1"/>
</dbReference>
<gene>
    <name evidence="3" type="ORF">BV87_23275</name>
    <name evidence="4" type="ORF">H3V42_04025</name>
</gene>
<reference evidence="4 6" key="2">
    <citation type="submission" date="2020-07" db="EMBL/GenBank/DDBJ databases">
        <title>Whole genome sequence of Sphingobium yanoikuyae A3.</title>
        <authorList>
            <person name="Han S.-S."/>
        </authorList>
    </citation>
    <scope>NUCLEOTIDE SEQUENCE [LARGE SCALE GENOMIC DNA]</scope>
    <source>
        <strain evidence="4 6">A3</strain>
    </source>
</reference>